<dbReference type="Proteomes" id="UP000008493">
    <property type="component" value="Unassembled WGS sequence"/>
</dbReference>
<dbReference type="GeneID" id="18829735"/>
<dbReference type="STRING" id="597362.K5WV98"/>
<dbReference type="PANTHER" id="PTHR45786:SF74">
    <property type="entry name" value="ATP-DEPENDENT DNA HELICASE"/>
    <property type="match status" value="1"/>
</dbReference>
<dbReference type="PANTHER" id="PTHR45786">
    <property type="entry name" value="DNA BINDING PROTEIN-LIKE"/>
    <property type="match status" value="1"/>
</dbReference>
<dbReference type="HOGENOM" id="CLU_106454_0_0_1"/>
<evidence type="ECO:0000313" key="1">
    <source>
        <dbReference type="EMBL" id="EKM74497.1"/>
    </source>
</evidence>
<dbReference type="OrthoDB" id="3366231at2759"/>
<name>K5WV98_AGABU</name>
<accession>K5WV98</accession>
<sequence>MEPLSRHCRRRHTDDDLFLAARSPYVDTERRHSLGPMNVACAHCGALHWIGEKLARSSDHSPKFGMCCHEGQISLPQRQDPPRHIQELFLSQEPHAREFRENIWKYNRAFSFTSLGVNEVHSVNNGRGPPVFCITGELCHWSGSLVPHNGQLPKYAQLYIYEPREALAARM</sequence>
<evidence type="ECO:0000313" key="2">
    <source>
        <dbReference type="Proteomes" id="UP000008493"/>
    </source>
</evidence>
<reference evidence="2" key="1">
    <citation type="journal article" date="2012" name="Proc. Natl. Acad. Sci. U.S.A.">
        <title>Genome sequence of the button mushroom Agaricus bisporus reveals mechanisms governing adaptation to a humic-rich ecological niche.</title>
        <authorList>
            <person name="Morin E."/>
            <person name="Kohler A."/>
            <person name="Baker A.R."/>
            <person name="Foulongne-Oriol M."/>
            <person name="Lombard V."/>
            <person name="Nagy L.G."/>
            <person name="Ohm R.A."/>
            <person name="Patyshakuliyeva A."/>
            <person name="Brun A."/>
            <person name="Aerts A.L."/>
            <person name="Bailey A.M."/>
            <person name="Billette C."/>
            <person name="Coutinho P.M."/>
            <person name="Deakin G."/>
            <person name="Doddapaneni H."/>
            <person name="Floudas D."/>
            <person name="Grimwood J."/>
            <person name="Hilden K."/>
            <person name="Kuees U."/>
            <person name="LaButti K.M."/>
            <person name="Lapidus A."/>
            <person name="Lindquist E.A."/>
            <person name="Lucas S.M."/>
            <person name="Murat C."/>
            <person name="Riley R.W."/>
            <person name="Salamov A.A."/>
            <person name="Schmutz J."/>
            <person name="Subramanian V."/>
            <person name="Woesten H.A.B."/>
            <person name="Xu J."/>
            <person name="Eastwood D.C."/>
            <person name="Foster G.D."/>
            <person name="Sonnenberg A.S."/>
            <person name="Cullen D."/>
            <person name="de Vries R.P."/>
            <person name="Lundell T."/>
            <person name="Hibbett D.S."/>
            <person name="Henrissat B."/>
            <person name="Burton K.S."/>
            <person name="Kerrigan R.W."/>
            <person name="Challen M.P."/>
            <person name="Grigoriev I.V."/>
            <person name="Martin F."/>
        </authorList>
    </citation>
    <scope>NUCLEOTIDE SEQUENCE [LARGE SCALE GENOMIC DNA]</scope>
    <source>
        <strain evidence="2">JB137-S8 / ATCC MYA-4627 / FGSC 10392</strain>
    </source>
</reference>
<dbReference type="InParanoid" id="K5WV98"/>
<gene>
    <name evidence="1" type="ORF">AGABI1DRAFT_47875</name>
</gene>
<dbReference type="AlphaFoldDB" id="K5WV98"/>
<dbReference type="RefSeq" id="XP_007334868.1">
    <property type="nucleotide sequence ID" value="XM_007334806.1"/>
</dbReference>
<proteinExistence type="predicted"/>
<keyword evidence="2" id="KW-1185">Reference proteome</keyword>
<feature type="non-terminal residue" evidence="1">
    <location>
        <position position="171"/>
    </location>
</feature>
<dbReference type="OMA" id="ANYECEY"/>
<dbReference type="eggNOG" id="KOG0987">
    <property type="taxonomic scope" value="Eukaryota"/>
</dbReference>
<evidence type="ECO:0008006" key="3">
    <source>
        <dbReference type="Google" id="ProtNLM"/>
    </source>
</evidence>
<organism evidence="1 2">
    <name type="scientific">Agaricus bisporus var. burnettii (strain JB137-S8 / ATCC MYA-4627 / FGSC 10392)</name>
    <name type="common">White button mushroom</name>
    <dbReference type="NCBI Taxonomy" id="597362"/>
    <lineage>
        <taxon>Eukaryota</taxon>
        <taxon>Fungi</taxon>
        <taxon>Dikarya</taxon>
        <taxon>Basidiomycota</taxon>
        <taxon>Agaricomycotina</taxon>
        <taxon>Agaricomycetes</taxon>
        <taxon>Agaricomycetidae</taxon>
        <taxon>Agaricales</taxon>
        <taxon>Agaricineae</taxon>
        <taxon>Agaricaceae</taxon>
        <taxon>Agaricus</taxon>
    </lineage>
</organism>
<dbReference type="EMBL" id="JH971450">
    <property type="protein sequence ID" value="EKM74497.1"/>
    <property type="molecule type" value="Genomic_DNA"/>
</dbReference>
<dbReference type="KEGG" id="abp:AGABI1DRAFT47875"/>
<protein>
    <recommendedName>
        <fullName evidence="3">Helitron helicase-like domain-containing protein</fullName>
    </recommendedName>
</protein>